<dbReference type="OrthoDB" id="120976at2759"/>
<dbReference type="PANTHER" id="PTHR46984:SF1">
    <property type="entry name" value="LEUCINE-RICH REPEAT-CONTAINING PROTEIN 71"/>
    <property type="match status" value="1"/>
</dbReference>
<dbReference type="InterPro" id="IPR032675">
    <property type="entry name" value="LRR_dom_sf"/>
</dbReference>
<feature type="compositionally biased region" description="Acidic residues" evidence="1">
    <location>
        <begin position="139"/>
        <end position="151"/>
    </location>
</feature>
<sequence length="599" mass="65427">MSASKKNSGGNKSHHSSESNSGLSTPKSGSKTPRSASKSRITFARVANKIKMGKKVEKSLKGEKNQSAISQDEEDPNKTPEPYNCTGNFQADFTELCRRNSMAAIPPVIHRARPPTQAAPESSKPEKGKDKGKSAVPEPEPEPEVDPEGENAEPPPKTYVVKDKFEYFKPCVQVEMENYDKPETVTEIYIRGWKIDDIMMNTLKQCWSVMEKLHTINLWNVGLNGETLSIMASTLPSIVNLRTLILDGNVVTEENWHELITDESPVQNLSLRHCGMTDKGAKSIGEALGTVKRTNTKLVTLNLAGNQISDQGAIDIANGLRMNRTLMSLSLASNQIGDKGAIKLGEVLSRFPLSHEEVVERRKQKSSMGSPDRNKSPPPSRRADSKDRPGSVRSSSQHDKSDKSKQKQSAKTKKDAGKGGKEAPKEEEKHDKSKGKKDDKAAAKKDKGGNTTGRSSGASLVADTKNAAKGKSKGKDKGKPSQAEPEDMGDSSFINPLTDEADFIDGQLWVPGNRLLINLNLSRNQINEQGMAAILKAMQYQTTLALGSKSGGTGLMRICVFKNKISSEHDIVRKINDIMLPKDPFYKPPPQTPEAESTS</sequence>
<feature type="compositionally biased region" description="Polar residues" evidence="1">
    <location>
        <begin position="25"/>
        <end position="40"/>
    </location>
</feature>
<keyword evidence="2" id="KW-1185">Reference proteome</keyword>
<evidence type="ECO:0000256" key="1">
    <source>
        <dbReference type="SAM" id="MobiDB-lite"/>
    </source>
</evidence>
<protein>
    <submittedName>
        <fullName evidence="3">Leucine-rich repeat-containing protein 71-like isoform X16</fullName>
    </submittedName>
</protein>
<dbReference type="InterPro" id="IPR053040">
    <property type="entry name" value="LRR-containing_protein_71"/>
</dbReference>
<dbReference type="GeneID" id="111110997"/>
<dbReference type="SUPFAM" id="SSF52047">
    <property type="entry name" value="RNI-like"/>
    <property type="match status" value="1"/>
</dbReference>
<evidence type="ECO:0000313" key="3">
    <source>
        <dbReference type="RefSeq" id="XP_022303418.1"/>
    </source>
</evidence>
<feature type="compositionally biased region" description="Basic and acidic residues" evidence="1">
    <location>
        <begin position="54"/>
        <end position="64"/>
    </location>
</feature>
<dbReference type="Pfam" id="PF13516">
    <property type="entry name" value="LRR_6"/>
    <property type="match status" value="4"/>
</dbReference>
<feature type="compositionally biased region" description="Basic and acidic residues" evidence="1">
    <location>
        <begin position="123"/>
        <end position="133"/>
    </location>
</feature>
<organism evidence="2 3">
    <name type="scientific">Crassostrea virginica</name>
    <name type="common">Eastern oyster</name>
    <dbReference type="NCBI Taxonomy" id="6565"/>
    <lineage>
        <taxon>Eukaryota</taxon>
        <taxon>Metazoa</taxon>
        <taxon>Spiralia</taxon>
        <taxon>Lophotrochozoa</taxon>
        <taxon>Mollusca</taxon>
        <taxon>Bivalvia</taxon>
        <taxon>Autobranchia</taxon>
        <taxon>Pteriomorphia</taxon>
        <taxon>Ostreida</taxon>
        <taxon>Ostreoidea</taxon>
        <taxon>Ostreidae</taxon>
        <taxon>Crassostrea</taxon>
    </lineage>
</organism>
<dbReference type="RefSeq" id="XP_022303418.1">
    <property type="nucleotide sequence ID" value="XM_022447710.1"/>
</dbReference>
<dbReference type="Gene3D" id="3.80.10.10">
    <property type="entry name" value="Ribonuclease Inhibitor"/>
    <property type="match status" value="1"/>
</dbReference>
<name>A0A8B8BJF4_CRAVI</name>
<feature type="compositionally biased region" description="Basic and acidic residues" evidence="1">
    <location>
        <begin position="412"/>
        <end position="448"/>
    </location>
</feature>
<feature type="region of interest" description="Disordered" evidence="1">
    <location>
        <begin position="355"/>
        <end position="495"/>
    </location>
</feature>
<feature type="compositionally biased region" description="Low complexity" evidence="1">
    <location>
        <begin position="1"/>
        <end position="11"/>
    </location>
</feature>
<dbReference type="InterPro" id="IPR001611">
    <property type="entry name" value="Leu-rich_rpt"/>
</dbReference>
<accession>A0A8B8BJF4</accession>
<feature type="region of interest" description="Disordered" evidence="1">
    <location>
        <begin position="105"/>
        <end position="157"/>
    </location>
</feature>
<dbReference type="PANTHER" id="PTHR46984">
    <property type="entry name" value="LEUCINE-RICH REPEAT-CONTAINING PROTEIN 71"/>
    <property type="match status" value="1"/>
</dbReference>
<dbReference type="Proteomes" id="UP000694844">
    <property type="component" value="Chromosome 9"/>
</dbReference>
<dbReference type="SMART" id="SM00368">
    <property type="entry name" value="LRR_RI"/>
    <property type="match status" value="5"/>
</dbReference>
<feature type="compositionally biased region" description="Basic and acidic residues" evidence="1">
    <location>
        <begin position="381"/>
        <end position="405"/>
    </location>
</feature>
<feature type="region of interest" description="Disordered" evidence="1">
    <location>
        <begin position="1"/>
        <end position="87"/>
    </location>
</feature>
<reference evidence="3" key="1">
    <citation type="submission" date="2025-08" db="UniProtKB">
        <authorList>
            <consortium name="RefSeq"/>
        </authorList>
    </citation>
    <scope>IDENTIFICATION</scope>
    <source>
        <tissue evidence="3">Whole sample</tissue>
    </source>
</reference>
<dbReference type="AlphaFoldDB" id="A0A8B8BJF4"/>
<evidence type="ECO:0000313" key="2">
    <source>
        <dbReference type="Proteomes" id="UP000694844"/>
    </source>
</evidence>
<proteinExistence type="predicted"/>
<gene>
    <name evidence="3" type="primary">LOC111110997</name>
</gene>